<dbReference type="Pfam" id="PF16810">
    <property type="entry name" value="RXLR"/>
    <property type="match status" value="1"/>
</dbReference>
<comment type="function">
    <text evidence="5">Effector that suppresses plant defense responses during pathogen infection.</text>
</comment>
<accession>A0A225WJ12</accession>
<protein>
    <recommendedName>
        <fullName evidence="5">RxLR effector protein</fullName>
    </recommendedName>
</protein>
<keyword evidence="7" id="KW-1185">Reference proteome</keyword>
<evidence type="ECO:0000313" key="7">
    <source>
        <dbReference type="Proteomes" id="UP000198211"/>
    </source>
</evidence>
<dbReference type="OrthoDB" id="93666at2759"/>
<reference evidence="7" key="1">
    <citation type="submission" date="2017-03" db="EMBL/GenBank/DDBJ databases">
        <title>Phytopthora megakarya and P. palmivora, two closely related causual agents of cacao black pod achieved similar genome size and gene model numbers by different mechanisms.</title>
        <authorList>
            <person name="Ali S."/>
            <person name="Shao J."/>
            <person name="Larry D.J."/>
            <person name="Kronmiller B."/>
            <person name="Shen D."/>
            <person name="Strem M.D."/>
            <person name="Melnick R.L."/>
            <person name="Guiltinan M.J."/>
            <person name="Tyler B.M."/>
            <person name="Meinhardt L.W."/>
            <person name="Bailey B.A."/>
        </authorList>
    </citation>
    <scope>NUCLEOTIDE SEQUENCE [LARGE SCALE GENOMIC DNA]</scope>
    <source>
        <strain evidence="7">zdho120</strain>
    </source>
</reference>
<proteinExistence type="inferred from homology"/>
<dbReference type="EMBL" id="NBNE01000754">
    <property type="protein sequence ID" value="OWZ17424.1"/>
    <property type="molecule type" value="Genomic_DNA"/>
</dbReference>
<evidence type="ECO:0000313" key="6">
    <source>
        <dbReference type="EMBL" id="OWZ17424.1"/>
    </source>
</evidence>
<keyword evidence="3 5" id="KW-0964">Secreted</keyword>
<name>A0A225WJ12_9STRA</name>
<evidence type="ECO:0000256" key="5">
    <source>
        <dbReference type="RuleBase" id="RU367124"/>
    </source>
</evidence>
<sequence length="119" mass="13232">MRLTYTIALVIQVALCASSAALPVTKDTKGMIENTASHEIGDSMYSDGGRNLRRVDKQNVDDDEIEEERTFDLKKVASKLNPVTAAKKVVHSAHVRKSANEEAKREQWLAYLRSTVGKD</sequence>
<gene>
    <name evidence="6" type="ORF">PHMEG_0008629</name>
</gene>
<dbReference type="InterPro" id="IPR031825">
    <property type="entry name" value="RXLR"/>
</dbReference>
<dbReference type="Proteomes" id="UP000198211">
    <property type="component" value="Unassembled WGS sequence"/>
</dbReference>
<organism evidence="6 7">
    <name type="scientific">Phytophthora megakarya</name>
    <dbReference type="NCBI Taxonomy" id="4795"/>
    <lineage>
        <taxon>Eukaryota</taxon>
        <taxon>Sar</taxon>
        <taxon>Stramenopiles</taxon>
        <taxon>Oomycota</taxon>
        <taxon>Peronosporomycetes</taxon>
        <taxon>Peronosporales</taxon>
        <taxon>Peronosporaceae</taxon>
        <taxon>Phytophthora</taxon>
    </lineage>
</organism>
<evidence type="ECO:0000256" key="3">
    <source>
        <dbReference type="ARBA" id="ARBA00022525"/>
    </source>
</evidence>
<feature type="signal peptide" evidence="5">
    <location>
        <begin position="1"/>
        <end position="21"/>
    </location>
</feature>
<dbReference type="AlphaFoldDB" id="A0A225WJ12"/>
<comment type="similarity">
    <text evidence="2 5">Belongs to the RxLR effector family.</text>
</comment>
<evidence type="ECO:0000256" key="2">
    <source>
        <dbReference type="ARBA" id="ARBA00010400"/>
    </source>
</evidence>
<comment type="domain">
    <text evidence="5">The RxLR-dEER motif acts to carry the protein into the host cell cytoplasm through binding to cell surface phosphatidylinositol-3-phosphate.</text>
</comment>
<comment type="subcellular location">
    <subcellularLocation>
        <location evidence="1 5">Secreted</location>
    </subcellularLocation>
</comment>
<feature type="chain" id="PRO_5044992378" description="RxLR effector protein" evidence="5">
    <location>
        <begin position="22"/>
        <end position="119"/>
    </location>
</feature>
<evidence type="ECO:0000256" key="1">
    <source>
        <dbReference type="ARBA" id="ARBA00004613"/>
    </source>
</evidence>
<evidence type="ECO:0000256" key="4">
    <source>
        <dbReference type="ARBA" id="ARBA00022729"/>
    </source>
</evidence>
<comment type="caution">
    <text evidence="6">The sequence shown here is derived from an EMBL/GenBank/DDBJ whole genome shotgun (WGS) entry which is preliminary data.</text>
</comment>
<keyword evidence="4 5" id="KW-0732">Signal</keyword>